<dbReference type="Proteomes" id="UP000827986">
    <property type="component" value="Unassembled WGS sequence"/>
</dbReference>
<sequence length="129" mass="13845">MGGARRGRPLWGTECREQPSADRAGGDDVIRCSGRGFPRSTASGGFDPIQEAVRPSPEGLCRSRAPAMLQAHPHRLYPPGLSCQQEPPCSGCLEGEGCLETKPQAPALSPSSPHWTPDQQQGDWGDRKL</sequence>
<feature type="compositionally biased region" description="Polar residues" evidence="1">
    <location>
        <begin position="109"/>
        <end position="122"/>
    </location>
</feature>
<organism evidence="2 3">
    <name type="scientific">Mauremys mutica</name>
    <name type="common">yellowpond turtle</name>
    <dbReference type="NCBI Taxonomy" id="74926"/>
    <lineage>
        <taxon>Eukaryota</taxon>
        <taxon>Metazoa</taxon>
        <taxon>Chordata</taxon>
        <taxon>Craniata</taxon>
        <taxon>Vertebrata</taxon>
        <taxon>Euteleostomi</taxon>
        <taxon>Archelosauria</taxon>
        <taxon>Testudinata</taxon>
        <taxon>Testudines</taxon>
        <taxon>Cryptodira</taxon>
        <taxon>Durocryptodira</taxon>
        <taxon>Testudinoidea</taxon>
        <taxon>Geoemydidae</taxon>
        <taxon>Geoemydinae</taxon>
        <taxon>Mauremys</taxon>
    </lineage>
</organism>
<proteinExistence type="predicted"/>
<feature type="region of interest" description="Disordered" evidence="1">
    <location>
        <begin position="100"/>
        <end position="129"/>
    </location>
</feature>
<dbReference type="AlphaFoldDB" id="A0A9D3X9C0"/>
<keyword evidence="3" id="KW-1185">Reference proteome</keyword>
<protein>
    <submittedName>
        <fullName evidence="2">Uncharacterized protein</fullName>
    </submittedName>
</protein>
<evidence type="ECO:0000313" key="2">
    <source>
        <dbReference type="EMBL" id="KAH1174875.1"/>
    </source>
</evidence>
<reference evidence="2" key="1">
    <citation type="submission" date="2021-09" db="EMBL/GenBank/DDBJ databases">
        <title>The genome of Mauremys mutica provides insights into the evolution of semi-aquatic lifestyle.</title>
        <authorList>
            <person name="Gong S."/>
            <person name="Gao Y."/>
        </authorList>
    </citation>
    <scope>NUCLEOTIDE SEQUENCE</scope>
    <source>
        <strain evidence="2">MM-2020</strain>
        <tissue evidence="2">Muscle</tissue>
    </source>
</reference>
<gene>
    <name evidence="2" type="ORF">KIL84_008866</name>
</gene>
<feature type="compositionally biased region" description="Basic and acidic residues" evidence="1">
    <location>
        <begin position="14"/>
        <end position="30"/>
    </location>
</feature>
<dbReference type="EMBL" id="JAHDVG010000479">
    <property type="protein sequence ID" value="KAH1174875.1"/>
    <property type="molecule type" value="Genomic_DNA"/>
</dbReference>
<evidence type="ECO:0000256" key="1">
    <source>
        <dbReference type="SAM" id="MobiDB-lite"/>
    </source>
</evidence>
<name>A0A9D3X9C0_9SAUR</name>
<comment type="caution">
    <text evidence="2">The sequence shown here is derived from an EMBL/GenBank/DDBJ whole genome shotgun (WGS) entry which is preliminary data.</text>
</comment>
<evidence type="ECO:0000313" key="3">
    <source>
        <dbReference type="Proteomes" id="UP000827986"/>
    </source>
</evidence>
<feature type="region of interest" description="Disordered" evidence="1">
    <location>
        <begin position="1"/>
        <end position="60"/>
    </location>
</feature>
<accession>A0A9D3X9C0</accession>